<dbReference type="EMBL" id="CP024176">
    <property type="protein sequence ID" value="ATQ82681.1"/>
    <property type="molecule type" value="Genomic_DNA"/>
</dbReference>
<organism evidence="1">
    <name type="scientific">Faucicola osloensis</name>
    <name type="common">Moraxella osloensis</name>
    <dbReference type="NCBI Taxonomy" id="34062"/>
    <lineage>
        <taxon>Bacteria</taxon>
        <taxon>Pseudomonadati</taxon>
        <taxon>Pseudomonadota</taxon>
        <taxon>Gammaproteobacteria</taxon>
        <taxon>Moraxellales</taxon>
        <taxon>Moraxellaceae</taxon>
        <taxon>Faucicola</taxon>
    </lineage>
</organism>
<protein>
    <submittedName>
        <fullName evidence="1">Uncharacterized protein</fullName>
    </submittedName>
</protein>
<proteinExistence type="predicted"/>
<accession>A0AAD0EWF7</accession>
<reference evidence="1" key="1">
    <citation type="submission" date="2017-11" db="EMBL/GenBank/DDBJ databases">
        <title>Complete Genome Sequence from Moraxella oslensis YHS isolated from human skin.</title>
        <authorList>
            <person name="Lee K."/>
            <person name="Lim J.Y."/>
            <person name="Hwang I."/>
        </authorList>
    </citation>
    <scope>NUCLEOTIDE SEQUENCE</scope>
    <source>
        <strain evidence="1">YHS</strain>
    </source>
</reference>
<gene>
    <name evidence="1" type="ORF">YHS_01870</name>
</gene>
<sequence>MMFLELHEGTIGLDDIKRIVHKLLENKAVFRQLSPQLYNDLAYIITPTLASDHNEANIRAKFHEVVQNFVIQGDSGQPMRFYRDEQFNRLYFADEAGWKEAQGFEAREMDASLLKKQLPKL</sequence>
<dbReference type="AlphaFoldDB" id="A0AAD0EWF7"/>
<name>A0AAD0EWF7_FAUOS</name>
<evidence type="ECO:0000313" key="1">
    <source>
        <dbReference type="EMBL" id="ATQ82681.1"/>
    </source>
</evidence>